<reference evidence="1 2" key="1">
    <citation type="submission" date="2021-10" db="EMBL/GenBank/DDBJ databases">
        <authorList>
            <person name="Criscuolo A."/>
        </authorList>
    </citation>
    <scope>NUCLEOTIDE SEQUENCE [LARGE SCALE GENOMIC DNA]</scope>
    <source>
        <strain evidence="2">CIP 111899</strain>
    </source>
</reference>
<gene>
    <name evidence="1" type="ORF">BACCIP111899_02227</name>
</gene>
<sequence length="42" mass="4628">MKKVVIGIIVTVVSIVVLADTQYIKQPDIFGQEANEIEVVNI</sequence>
<proteinExistence type="predicted"/>
<evidence type="ECO:0000313" key="2">
    <source>
        <dbReference type="Proteomes" id="UP000789423"/>
    </source>
</evidence>
<organism evidence="1 2">
    <name type="scientific">Bacillus rhizoplanae</name>
    <dbReference type="NCBI Taxonomy" id="2880966"/>
    <lineage>
        <taxon>Bacteria</taxon>
        <taxon>Bacillati</taxon>
        <taxon>Bacillota</taxon>
        <taxon>Bacilli</taxon>
        <taxon>Bacillales</taxon>
        <taxon>Bacillaceae</taxon>
        <taxon>Bacillus</taxon>
    </lineage>
</organism>
<evidence type="ECO:0008006" key="3">
    <source>
        <dbReference type="Google" id="ProtNLM"/>
    </source>
</evidence>
<name>A0ABM8YB71_9BACI</name>
<dbReference type="EMBL" id="CAKJTI010000009">
    <property type="protein sequence ID" value="CAG9613032.1"/>
    <property type="molecule type" value="Genomic_DNA"/>
</dbReference>
<comment type="caution">
    <text evidence="1">The sequence shown here is derived from an EMBL/GenBank/DDBJ whole genome shotgun (WGS) entry which is preliminary data.</text>
</comment>
<protein>
    <recommendedName>
        <fullName evidence="3">Phr family secreted Rap phosphatase inhibitor</fullName>
    </recommendedName>
</protein>
<dbReference type="Proteomes" id="UP000789423">
    <property type="component" value="Unassembled WGS sequence"/>
</dbReference>
<dbReference type="NCBIfam" id="NF033801">
    <property type="entry name" value="NprX_fam"/>
    <property type="match status" value="1"/>
</dbReference>
<keyword evidence="2" id="KW-1185">Reference proteome</keyword>
<accession>A0ABM8YB71</accession>
<dbReference type="RefSeq" id="WP_230575137.1">
    <property type="nucleotide sequence ID" value="NZ_CAKJTI010000009.1"/>
</dbReference>
<evidence type="ECO:0000313" key="1">
    <source>
        <dbReference type="EMBL" id="CAG9613032.1"/>
    </source>
</evidence>